<feature type="region of interest" description="Disordered" evidence="1">
    <location>
        <begin position="327"/>
        <end position="351"/>
    </location>
</feature>
<dbReference type="SUPFAM" id="SSF48264">
    <property type="entry name" value="Cytochrome P450"/>
    <property type="match status" value="1"/>
</dbReference>
<keyword evidence="2" id="KW-0812">Transmembrane</keyword>
<proteinExistence type="predicted"/>
<dbReference type="HOGENOM" id="CLU_018012_4_2_1"/>
<gene>
    <name evidence="3" type="ORF">A1O3_02495</name>
</gene>
<dbReference type="GO" id="GO:0005506">
    <property type="term" value="F:iron ion binding"/>
    <property type="evidence" value="ECO:0007669"/>
    <property type="project" value="InterPro"/>
</dbReference>
<evidence type="ECO:0000313" key="4">
    <source>
        <dbReference type="Proteomes" id="UP000019478"/>
    </source>
</evidence>
<evidence type="ECO:0000256" key="1">
    <source>
        <dbReference type="SAM" id="MobiDB-lite"/>
    </source>
</evidence>
<dbReference type="GO" id="GO:0016705">
    <property type="term" value="F:oxidoreductase activity, acting on paired donors, with incorporation or reduction of molecular oxygen"/>
    <property type="evidence" value="ECO:0007669"/>
    <property type="project" value="InterPro"/>
</dbReference>
<dbReference type="STRING" id="1182542.W9YAA7"/>
<name>W9YAA7_9EURO</name>
<feature type="transmembrane region" description="Helical" evidence="2">
    <location>
        <begin position="6"/>
        <end position="25"/>
    </location>
</feature>
<dbReference type="GeneID" id="19166625"/>
<organism evidence="3 4">
    <name type="scientific">Capronia epimyces CBS 606.96</name>
    <dbReference type="NCBI Taxonomy" id="1182542"/>
    <lineage>
        <taxon>Eukaryota</taxon>
        <taxon>Fungi</taxon>
        <taxon>Dikarya</taxon>
        <taxon>Ascomycota</taxon>
        <taxon>Pezizomycotina</taxon>
        <taxon>Eurotiomycetes</taxon>
        <taxon>Chaetothyriomycetidae</taxon>
        <taxon>Chaetothyriales</taxon>
        <taxon>Herpotrichiellaceae</taxon>
        <taxon>Capronia</taxon>
    </lineage>
</organism>
<dbReference type="Gene3D" id="1.10.630.10">
    <property type="entry name" value="Cytochrome P450"/>
    <property type="match status" value="2"/>
</dbReference>
<dbReference type="RefSeq" id="XP_007730825.1">
    <property type="nucleotide sequence ID" value="XM_007732635.1"/>
</dbReference>
<keyword evidence="2" id="KW-1133">Transmembrane helix</keyword>
<dbReference type="PANTHER" id="PTHR47582:SF1">
    <property type="entry name" value="P450, PUTATIVE (EUROFUNG)-RELATED"/>
    <property type="match status" value="1"/>
</dbReference>
<reference evidence="3 4" key="1">
    <citation type="submission" date="2013-03" db="EMBL/GenBank/DDBJ databases">
        <title>The Genome Sequence of Capronia epimyces CBS 606.96.</title>
        <authorList>
            <consortium name="The Broad Institute Genomics Platform"/>
            <person name="Cuomo C."/>
            <person name="de Hoog S."/>
            <person name="Gorbushina A."/>
            <person name="Walker B."/>
            <person name="Young S.K."/>
            <person name="Zeng Q."/>
            <person name="Gargeya S."/>
            <person name="Fitzgerald M."/>
            <person name="Haas B."/>
            <person name="Abouelleil A."/>
            <person name="Allen A.W."/>
            <person name="Alvarado L."/>
            <person name="Arachchi H.M."/>
            <person name="Berlin A.M."/>
            <person name="Chapman S.B."/>
            <person name="Gainer-Dewar J."/>
            <person name="Goldberg J."/>
            <person name="Griggs A."/>
            <person name="Gujja S."/>
            <person name="Hansen M."/>
            <person name="Howarth C."/>
            <person name="Imamovic A."/>
            <person name="Ireland A."/>
            <person name="Larimer J."/>
            <person name="McCowan C."/>
            <person name="Murphy C."/>
            <person name="Pearson M."/>
            <person name="Poon T.W."/>
            <person name="Priest M."/>
            <person name="Roberts A."/>
            <person name="Saif S."/>
            <person name="Shea T."/>
            <person name="Sisk P."/>
            <person name="Sykes S."/>
            <person name="Wortman J."/>
            <person name="Nusbaum C."/>
            <person name="Birren B."/>
        </authorList>
    </citation>
    <scope>NUCLEOTIDE SEQUENCE [LARGE SCALE GENOMIC DNA]</scope>
    <source>
        <strain evidence="3 4">CBS 606.96</strain>
    </source>
</reference>
<dbReference type="EMBL" id="AMGY01000002">
    <property type="protein sequence ID" value="EXJ89428.1"/>
    <property type="molecule type" value="Genomic_DNA"/>
</dbReference>
<keyword evidence="4" id="KW-1185">Reference proteome</keyword>
<dbReference type="InterPro" id="IPR036396">
    <property type="entry name" value="Cyt_P450_sf"/>
</dbReference>
<evidence type="ECO:0000256" key="2">
    <source>
        <dbReference type="SAM" id="Phobius"/>
    </source>
</evidence>
<dbReference type="PANTHER" id="PTHR47582">
    <property type="entry name" value="P450, PUTATIVE (EUROFUNG)-RELATED"/>
    <property type="match status" value="1"/>
</dbReference>
<evidence type="ECO:0000313" key="3">
    <source>
        <dbReference type="EMBL" id="EXJ89428.1"/>
    </source>
</evidence>
<accession>W9YAA7</accession>
<comment type="caution">
    <text evidence="3">The sequence shown here is derived from an EMBL/GenBank/DDBJ whole genome shotgun (WGS) entry which is preliminary data.</text>
</comment>
<dbReference type="GO" id="GO:0004497">
    <property type="term" value="F:monooxygenase activity"/>
    <property type="evidence" value="ECO:0007669"/>
    <property type="project" value="InterPro"/>
</dbReference>
<dbReference type="OrthoDB" id="3366823at2759"/>
<dbReference type="GO" id="GO:0020037">
    <property type="term" value="F:heme binding"/>
    <property type="evidence" value="ECO:0007669"/>
    <property type="project" value="InterPro"/>
</dbReference>
<dbReference type="Proteomes" id="UP000019478">
    <property type="component" value="Unassembled WGS sequence"/>
</dbReference>
<evidence type="ECO:0008006" key="5">
    <source>
        <dbReference type="Google" id="ProtNLM"/>
    </source>
</evidence>
<sequence>MINLYYHVLTAFFVYGFLFYGEWLLQPVLDKREPPLLKHKVPLLGDFIGLVRKGPEYYTAVARKTRPACFTLDIFGTRTYTVNTSQIIHSIQRNAKTLSFAPLIPYMAERIAGLRSELWKTWFADSGRYNEGMGAEHARLIHHTLYPPEGTRQMNHDVLAELKPLMDDIGSWEPTLGIHKWVVHVDYKAGNPGASTLVTMRRKLFEDHGFKVQDIAQFEAGMSTPILSNTAPALFWLLREIYSRPRFLRAVRTEIGRAVERKVLEDGQVVLTLNVPRLKKDCPLLLGTYHEVLRQHGIGMSARRVIEDTICNRKDFDAARFVRTDDAFKDEDGPGPGPGPGHGPSGLHKPISRPAHSFRSFGGEGGAPHLCPGRQIATLEILCIAAMLIARYDVDPVLGHWSYPKLTYIMSGIAMPSTDIQVRMNPLVETEGDWSSEMGPHHLKFGLA</sequence>
<protein>
    <recommendedName>
        <fullName evidence="5">Cytochrome P450</fullName>
    </recommendedName>
</protein>
<dbReference type="InterPro" id="IPR053007">
    <property type="entry name" value="CYP450_monoxygenase_sec-met"/>
</dbReference>
<dbReference type="AlphaFoldDB" id="W9YAA7"/>
<dbReference type="eggNOG" id="KOG0684">
    <property type="taxonomic scope" value="Eukaryota"/>
</dbReference>
<keyword evidence="2" id="KW-0472">Membrane</keyword>